<comment type="caution">
    <text evidence="8">The sequence shown here is derived from an EMBL/GenBank/DDBJ whole genome shotgun (WGS) entry which is preliminary data.</text>
</comment>
<feature type="transmembrane region" description="Helical" evidence="6">
    <location>
        <begin position="125"/>
        <end position="145"/>
    </location>
</feature>
<evidence type="ECO:0000256" key="5">
    <source>
        <dbReference type="ARBA" id="ARBA00023136"/>
    </source>
</evidence>
<keyword evidence="5 6" id="KW-0472">Membrane</keyword>
<sequence>MPPAQSPWSGIVAMVLATGLFVVSDSLMKLTAQGLQPFQVLFMRGFFGLVSCSFLLVATGQMRQLGGALHWRAILRALLEAAATFFYMAALSAMPIADAIAIGQTAPLLVIVAMAVIFRERIGAVRLALVCTGFLGALLVAQPGGAGLSPAALYAFVTAMMVATRDLLTRGTPATIPTFVVLTTTTVLLTLATGCATLIHERWMPPSLDQWLTMAASGFIVTLGQMAIFLSYRKAPAGVVAPYYYSFTVWAVIGGFLVWGEVPNGLAITGMVMIVASGLALLFVRTRRRQEAIA</sequence>
<evidence type="ECO:0000313" key="8">
    <source>
        <dbReference type="EMBL" id="PRH88175.1"/>
    </source>
</evidence>
<feature type="transmembrane region" description="Helical" evidence="6">
    <location>
        <begin position="40"/>
        <end position="61"/>
    </location>
</feature>
<dbReference type="SUPFAM" id="SSF103481">
    <property type="entry name" value="Multidrug resistance efflux transporter EmrE"/>
    <property type="match status" value="2"/>
</dbReference>
<dbReference type="InterPro" id="IPR000620">
    <property type="entry name" value="EamA_dom"/>
</dbReference>
<evidence type="ECO:0000259" key="7">
    <source>
        <dbReference type="Pfam" id="PF00892"/>
    </source>
</evidence>
<dbReference type="EMBL" id="PUEJ01000003">
    <property type="protein sequence ID" value="PRH88175.1"/>
    <property type="molecule type" value="Genomic_DNA"/>
</dbReference>
<evidence type="ECO:0000256" key="1">
    <source>
        <dbReference type="ARBA" id="ARBA00004141"/>
    </source>
</evidence>
<dbReference type="RefSeq" id="WP_105861841.1">
    <property type="nucleotide sequence ID" value="NZ_PUEJ01000003.1"/>
</dbReference>
<keyword evidence="4 6" id="KW-1133">Transmembrane helix</keyword>
<feature type="transmembrane region" description="Helical" evidence="6">
    <location>
        <begin position="180"/>
        <end position="199"/>
    </location>
</feature>
<comment type="subcellular location">
    <subcellularLocation>
        <location evidence="1">Membrane</location>
        <topology evidence="1">Multi-pass membrane protein</topology>
    </subcellularLocation>
</comment>
<accession>A0A2S9QFS3</accession>
<dbReference type="OrthoDB" id="7165334at2"/>
<feature type="transmembrane region" description="Helical" evidence="6">
    <location>
        <begin position="151"/>
        <end position="168"/>
    </location>
</feature>
<organism evidence="8 9">
    <name type="scientific">Labrys okinawensis</name>
    <dbReference type="NCBI Taxonomy" id="346911"/>
    <lineage>
        <taxon>Bacteria</taxon>
        <taxon>Pseudomonadati</taxon>
        <taxon>Pseudomonadota</taxon>
        <taxon>Alphaproteobacteria</taxon>
        <taxon>Hyphomicrobiales</taxon>
        <taxon>Xanthobacteraceae</taxon>
        <taxon>Labrys</taxon>
    </lineage>
</organism>
<evidence type="ECO:0000256" key="3">
    <source>
        <dbReference type="ARBA" id="ARBA00022692"/>
    </source>
</evidence>
<feature type="transmembrane region" description="Helical" evidence="6">
    <location>
        <begin position="265"/>
        <end position="284"/>
    </location>
</feature>
<evidence type="ECO:0000256" key="2">
    <source>
        <dbReference type="ARBA" id="ARBA00009853"/>
    </source>
</evidence>
<dbReference type="InterPro" id="IPR037185">
    <property type="entry name" value="EmrE-like"/>
</dbReference>
<feature type="transmembrane region" description="Helical" evidence="6">
    <location>
        <begin position="99"/>
        <end position="118"/>
    </location>
</feature>
<evidence type="ECO:0000256" key="4">
    <source>
        <dbReference type="ARBA" id="ARBA00022989"/>
    </source>
</evidence>
<feature type="transmembrane region" description="Helical" evidence="6">
    <location>
        <begin position="7"/>
        <end position="28"/>
    </location>
</feature>
<feature type="transmembrane region" description="Helical" evidence="6">
    <location>
        <begin position="242"/>
        <end position="259"/>
    </location>
</feature>
<protein>
    <submittedName>
        <fullName evidence="8">EamA/RhaT family transporter</fullName>
    </submittedName>
</protein>
<feature type="domain" description="EamA" evidence="7">
    <location>
        <begin position="9"/>
        <end position="140"/>
    </location>
</feature>
<keyword evidence="3 6" id="KW-0812">Transmembrane</keyword>
<feature type="transmembrane region" description="Helical" evidence="6">
    <location>
        <begin position="211"/>
        <end position="230"/>
    </location>
</feature>
<keyword evidence="9" id="KW-1185">Reference proteome</keyword>
<proteinExistence type="inferred from homology"/>
<dbReference type="PANTHER" id="PTHR22911:SF6">
    <property type="entry name" value="SOLUTE CARRIER FAMILY 35 MEMBER G1"/>
    <property type="match status" value="1"/>
</dbReference>
<evidence type="ECO:0000256" key="6">
    <source>
        <dbReference type="SAM" id="Phobius"/>
    </source>
</evidence>
<gene>
    <name evidence="8" type="ORF">C5L14_09860</name>
</gene>
<dbReference type="GO" id="GO:0016020">
    <property type="term" value="C:membrane"/>
    <property type="evidence" value="ECO:0007669"/>
    <property type="project" value="UniProtKB-SubCell"/>
</dbReference>
<reference evidence="8 9" key="1">
    <citation type="submission" date="2018-02" db="EMBL/GenBank/DDBJ databases">
        <title>Whole genome sequencing of endophytic bacterium.</title>
        <authorList>
            <person name="Eedara R."/>
            <person name="Podile A.R."/>
        </authorList>
    </citation>
    <scope>NUCLEOTIDE SEQUENCE [LARGE SCALE GENOMIC DNA]</scope>
    <source>
        <strain evidence="8 9">RP1T</strain>
    </source>
</reference>
<dbReference type="Pfam" id="PF00892">
    <property type="entry name" value="EamA"/>
    <property type="match status" value="2"/>
</dbReference>
<dbReference type="AlphaFoldDB" id="A0A2S9QFS3"/>
<name>A0A2S9QFS3_9HYPH</name>
<comment type="similarity">
    <text evidence="2">Belongs to the drug/metabolite transporter (DMT) superfamily. 10 TMS drug/metabolite exporter (DME) (TC 2.A.7.3) family.</text>
</comment>
<dbReference type="Proteomes" id="UP000237682">
    <property type="component" value="Unassembled WGS sequence"/>
</dbReference>
<dbReference type="PANTHER" id="PTHR22911">
    <property type="entry name" value="ACYL-MALONYL CONDENSING ENZYME-RELATED"/>
    <property type="match status" value="1"/>
</dbReference>
<evidence type="ECO:0000313" key="9">
    <source>
        <dbReference type="Proteomes" id="UP000237682"/>
    </source>
</evidence>
<feature type="domain" description="EamA" evidence="7">
    <location>
        <begin position="151"/>
        <end position="277"/>
    </location>
</feature>